<name>A0A6G1HMR5_9PEZI</name>
<dbReference type="AlphaFoldDB" id="A0A6G1HMR5"/>
<dbReference type="Proteomes" id="UP000799640">
    <property type="component" value="Unassembled WGS sequence"/>
</dbReference>
<feature type="domain" description="RRM" evidence="2">
    <location>
        <begin position="131"/>
        <end position="190"/>
    </location>
</feature>
<feature type="region of interest" description="Disordered" evidence="1">
    <location>
        <begin position="1"/>
        <end position="126"/>
    </location>
</feature>
<proteinExistence type="predicted"/>
<dbReference type="GO" id="GO:0003723">
    <property type="term" value="F:RNA binding"/>
    <property type="evidence" value="ECO:0007669"/>
    <property type="project" value="InterPro"/>
</dbReference>
<dbReference type="OrthoDB" id="10065185at2759"/>
<evidence type="ECO:0000313" key="4">
    <source>
        <dbReference type="Proteomes" id="UP000799640"/>
    </source>
</evidence>
<gene>
    <name evidence="3" type="ORF">EJ06DRAFT_523841</name>
</gene>
<dbReference type="InterPro" id="IPR035979">
    <property type="entry name" value="RBD_domain_sf"/>
</dbReference>
<dbReference type="EMBL" id="ML996703">
    <property type="protein sequence ID" value="KAF2397358.1"/>
    <property type="molecule type" value="Genomic_DNA"/>
</dbReference>
<feature type="compositionally biased region" description="Gly residues" evidence="1">
    <location>
        <begin position="314"/>
        <end position="327"/>
    </location>
</feature>
<dbReference type="SUPFAM" id="SSF54928">
    <property type="entry name" value="RNA-binding domain, RBD"/>
    <property type="match status" value="1"/>
</dbReference>
<dbReference type="Gene3D" id="3.30.70.330">
    <property type="match status" value="1"/>
</dbReference>
<keyword evidence="4" id="KW-1185">Reference proteome</keyword>
<organism evidence="3 4">
    <name type="scientific">Trichodelitschia bisporula</name>
    <dbReference type="NCBI Taxonomy" id="703511"/>
    <lineage>
        <taxon>Eukaryota</taxon>
        <taxon>Fungi</taxon>
        <taxon>Dikarya</taxon>
        <taxon>Ascomycota</taxon>
        <taxon>Pezizomycotina</taxon>
        <taxon>Dothideomycetes</taxon>
        <taxon>Dothideomycetes incertae sedis</taxon>
        <taxon>Phaeotrichales</taxon>
        <taxon>Phaeotrichaceae</taxon>
        <taxon>Trichodelitschia</taxon>
    </lineage>
</organism>
<dbReference type="InterPro" id="IPR012677">
    <property type="entry name" value="Nucleotide-bd_a/b_plait_sf"/>
</dbReference>
<sequence>MAEHDDLYLDLSYMDEQGTGQNGETPVEDDGGQQYEAGAEQTASGDNSGGYQGDAADDGYDRMDSNDAPPADSAQHSAQPTPAQVSTPVGSVSSTKKRKAEDDEGSSTTITPRPASVVPGSLPGERPIDAITINQITHNTSEETIRQWANEVGHEQELVELKFDEFKPNGKSKGSVYVKFKTAEAAEAVKHHITSLPKPLGARSGYIVHYANFNPYYRTKDTFPNNPRTMTRQHGMGGMQGSSGFSGPQNNLRRGGGYHGGYSNNRGGMGMGMGYQNRGGMGIQVSGAGYAGGMQANQGFQQNGMGYNAQNSFRGGGMMRGGRGGVGDGDDGRWDGDDGSRGDDGRGHGEPDGRADGRQHGWWDADAGHAE</sequence>
<evidence type="ECO:0000256" key="1">
    <source>
        <dbReference type="SAM" id="MobiDB-lite"/>
    </source>
</evidence>
<reference evidence="3" key="1">
    <citation type="journal article" date="2020" name="Stud. Mycol.">
        <title>101 Dothideomycetes genomes: a test case for predicting lifestyles and emergence of pathogens.</title>
        <authorList>
            <person name="Haridas S."/>
            <person name="Albert R."/>
            <person name="Binder M."/>
            <person name="Bloem J."/>
            <person name="Labutti K."/>
            <person name="Salamov A."/>
            <person name="Andreopoulos B."/>
            <person name="Baker S."/>
            <person name="Barry K."/>
            <person name="Bills G."/>
            <person name="Bluhm B."/>
            <person name="Cannon C."/>
            <person name="Castanera R."/>
            <person name="Culley D."/>
            <person name="Daum C."/>
            <person name="Ezra D."/>
            <person name="Gonzalez J."/>
            <person name="Henrissat B."/>
            <person name="Kuo A."/>
            <person name="Liang C."/>
            <person name="Lipzen A."/>
            <person name="Lutzoni F."/>
            <person name="Magnuson J."/>
            <person name="Mondo S."/>
            <person name="Nolan M."/>
            <person name="Ohm R."/>
            <person name="Pangilinan J."/>
            <person name="Park H.-J."/>
            <person name="Ramirez L."/>
            <person name="Alfaro M."/>
            <person name="Sun H."/>
            <person name="Tritt A."/>
            <person name="Yoshinaga Y."/>
            <person name="Zwiers L.-H."/>
            <person name="Turgeon B."/>
            <person name="Goodwin S."/>
            <person name="Spatafora J."/>
            <person name="Crous P."/>
            <person name="Grigoriev I."/>
        </authorList>
    </citation>
    <scope>NUCLEOTIDE SEQUENCE</scope>
    <source>
        <strain evidence="3">CBS 262.69</strain>
    </source>
</reference>
<feature type="compositionally biased region" description="Polar residues" evidence="1">
    <location>
        <begin position="74"/>
        <end position="94"/>
    </location>
</feature>
<feature type="region of interest" description="Disordered" evidence="1">
    <location>
        <begin position="235"/>
        <end position="260"/>
    </location>
</feature>
<dbReference type="InterPro" id="IPR000504">
    <property type="entry name" value="RRM_dom"/>
</dbReference>
<protein>
    <recommendedName>
        <fullName evidence="2">RRM domain-containing protein</fullName>
    </recommendedName>
</protein>
<dbReference type="Pfam" id="PF00076">
    <property type="entry name" value="RRM_1"/>
    <property type="match status" value="1"/>
</dbReference>
<feature type="region of interest" description="Disordered" evidence="1">
    <location>
        <begin position="307"/>
        <end position="371"/>
    </location>
</feature>
<evidence type="ECO:0000259" key="2">
    <source>
        <dbReference type="Pfam" id="PF00076"/>
    </source>
</evidence>
<feature type="compositionally biased region" description="Basic and acidic residues" evidence="1">
    <location>
        <begin position="330"/>
        <end position="371"/>
    </location>
</feature>
<evidence type="ECO:0000313" key="3">
    <source>
        <dbReference type="EMBL" id="KAF2397358.1"/>
    </source>
</evidence>
<accession>A0A6G1HMR5</accession>